<dbReference type="PROSITE" id="PS50835">
    <property type="entry name" value="IG_LIKE"/>
    <property type="match status" value="2"/>
</dbReference>
<evidence type="ECO:0000256" key="5">
    <source>
        <dbReference type="SAM" id="MobiDB-lite"/>
    </source>
</evidence>
<dbReference type="InterPro" id="IPR036179">
    <property type="entry name" value="Ig-like_dom_sf"/>
</dbReference>
<organism evidence="8 9">
    <name type="scientific">Erinaceus europaeus</name>
    <name type="common">Western European hedgehog</name>
    <dbReference type="NCBI Taxonomy" id="9365"/>
    <lineage>
        <taxon>Eukaryota</taxon>
        <taxon>Metazoa</taxon>
        <taxon>Chordata</taxon>
        <taxon>Craniata</taxon>
        <taxon>Vertebrata</taxon>
        <taxon>Euteleostomi</taxon>
        <taxon>Mammalia</taxon>
        <taxon>Eutheria</taxon>
        <taxon>Laurasiatheria</taxon>
        <taxon>Eulipotyphla</taxon>
        <taxon>Erinaceidae</taxon>
        <taxon>Erinaceinae</taxon>
        <taxon>Erinaceus</taxon>
    </lineage>
</organism>
<feature type="compositionally biased region" description="Polar residues" evidence="5">
    <location>
        <begin position="501"/>
        <end position="511"/>
    </location>
</feature>
<feature type="compositionally biased region" description="Polar residues" evidence="5">
    <location>
        <begin position="533"/>
        <end position="551"/>
    </location>
</feature>
<sequence length="618" mass="67181">MVSPGRSADKPPEGQVAFFSPYLWIAVLFLVLGPVSGVNSNPTLVKGMVGGSVTLPLNISTFSEIEHVTWNGPQKALVLVPSTGNAIFMDKLNQDRLSVNNQNYSLSIYKLTQKDVGTYKAQINRKTSEITAEEEFTLLIYERLQKPQVTVKSVAISKDASCTVTLLCSVEGTDVSYSWIPRVSNVSESYGNSTVTLSWTPCDPDQHYTCKARNLVSQVNSSSIFIQHVCSDPDTSEGRPVAGLLGESVTLPLALPAHQGIKGVIWVFNTSIINKVPAPVTASPLKSSQDFSLKIDSVTMKDAGTYQAFLCSKASKVIHSERITLHVYRRLQKPSITWNSPGPLEGGVCRVSLTCSVEDSNVTYTWSPLQKGAMVSQGGSRLTVCWRSGDTHPTITCTASNPVSNSSQKFVPGDICPAAPKKERNIVIGVSVFFTLCFAGIAVWYIWKKKRCGSAPTTNFSQEKSPDVTQDSTMGFSRCRLSRGYDMLGMTPRTAGKQPPSDCSSSDSNLTTEEDEERKVMHMAGPGRDQAHGQVTQGKPKQESKLTTPGSMTPLFEVKGDTVYTQVFFNSQGKTPLSQENENSATIYSSVQGLQEVGPPVRQHGAKSPDISNYENLT</sequence>
<dbReference type="PANTHER" id="PTHR12080">
    <property type="entry name" value="SIGNALING LYMPHOCYTIC ACTIVATION MOLECULE"/>
    <property type="match status" value="1"/>
</dbReference>
<dbReference type="InterPro" id="IPR007110">
    <property type="entry name" value="Ig-like_dom"/>
</dbReference>
<dbReference type="GeneID" id="103119315"/>
<feature type="domain" description="Ig-like" evidence="7">
    <location>
        <begin position="147"/>
        <end position="227"/>
    </location>
</feature>
<reference evidence="9" key="1">
    <citation type="submission" date="2025-08" db="UniProtKB">
        <authorList>
            <consortium name="RefSeq"/>
        </authorList>
    </citation>
    <scope>IDENTIFICATION</scope>
</reference>
<dbReference type="Proteomes" id="UP001652624">
    <property type="component" value="Chromosome 9"/>
</dbReference>
<evidence type="ECO:0000256" key="3">
    <source>
        <dbReference type="ARBA" id="ARBA00023136"/>
    </source>
</evidence>
<evidence type="ECO:0000256" key="2">
    <source>
        <dbReference type="ARBA" id="ARBA00022729"/>
    </source>
</evidence>
<keyword evidence="2" id="KW-0732">Signal</keyword>
<keyword evidence="3 6" id="KW-0472">Membrane</keyword>
<evidence type="ECO:0000256" key="6">
    <source>
        <dbReference type="SAM" id="Phobius"/>
    </source>
</evidence>
<accession>A0ABM3XXV0</accession>
<evidence type="ECO:0000313" key="9">
    <source>
        <dbReference type="RefSeq" id="XP_060053640.1"/>
    </source>
</evidence>
<dbReference type="InterPro" id="IPR013783">
    <property type="entry name" value="Ig-like_fold"/>
</dbReference>
<keyword evidence="8" id="KW-1185">Reference proteome</keyword>
<feature type="domain" description="Ig-like" evidence="7">
    <location>
        <begin position="334"/>
        <end position="411"/>
    </location>
</feature>
<feature type="transmembrane region" description="Helical" evidence="6">
    <location>
        <begin position="426"/>
        <end position="447"/>
    </location>
</feature>
<evidence type="ECO:0000256" key="1">
    <source>
        <dbReference type="ARBA" id="ARBA00004370"/>
    </source>
</evidence>
<keyword evidence="6" id="KW-0812">Transmembrane</keyword>
<dbReference type="InterPro" id="IPR015631">
    <property type="entry name" value="CD2/SLAM_rcpt"/>
</dbReference>
<dbReference type="SUPFAM" id="SSF48726">
    <property type="entry name" value="Immunoglobulin"/>
    <property type="match status" value="4"/>
</dbReference>
<feature type="region of interest" description="Disordered" evidence="5">
    <location>
        <begin position="490"/>
        <end position="551"/>
    </location>
</feature>
<comment type="subcellular location">
    <subcellularLocation>
        <location evidence="1">Membrane</location>
    </subcellularLocation>
</comment>
<feature type="region of interest" description="Disordered" evidence="5">
    <location>
        <begin position="596"/>
        <end position="618"/>
    </location>
</feature>
<dbReference type="SMART" id="SM00409">
    <property type="entry name" value="IG"/>
    <property type="match status" value="3"/>
</dbReference>
<dbReference type="CDD" id="cd16842">
    <property type="entry name" value="Ig_SLAM-like_N"/>
    <property type="match status" value="1"/>
</dbReference>
<keyword evidence="4" id="KW-0325">Glycoprotein</keyword>
<proteinExistence type="predicted"/>
<evidence type="ECO:0000256" key="4">
    <source>
        <dbReference type="ARBA" id="ARBA00023180"/>
    </source>
</evidence>
<name>A0ABM3XXV0_ERIEU</name>
<evidence type="ECO:0000313" key="8">
    <source>
        <dbReference type="Proteomes" id="UP001652624"/>
    </source>
</evidence>
<keyword evidence="6" id="KW-1133">Transmembrane helix</keyword>
<evidence type="ECO:0000259" key="7">
    <source>
        <dbReference type="PROSITE" id="PS50835"/>
    </source>
</evidence>
<dbReference type="InterPro" id="IPR003599">
    <property type="entry name" value="Ig_sub"/>
</dbReference>
<dbReference type="PANTHER" id="PTHR12080:SF114">
    <property type="entry name" value="T-LYMPHOCYTE SURFACE ANTIGEN LY-9"/>
    <property type="match status" value="1"/>
</dbReference>
<feature type="transmembrane region" description="Helical" evidence="6">
    <location>
        <begin position="16"/>
        <end position="35"/>
    </location>
</feature>
<gene>
    <name evidence="9" type="primary">LY9</name>
</gene>
<dbReference type="Gene3D" id="2.60.40.10">
    <property type="entry name" value="Immunoglobulins"/>
    <property type="match status" value="4"/>
</dbReference>
<dbReference type="RefSeq" id="XP_060053640.1">
    <property type="nucleotide sequence ID" value="XM_060197657.1"/>
</dbReference>
<protein>
    <submittedName>
        <fullName evidence="9">T-lymphocyte surface antigen Ly-9 isoform X1</fullName>
    </submittedName>
</protein>